<keyword evidence="3" id="KW-1185">Reference proteome</keyword>
<dbReference type="EMBL" id="BQNB010020116">
    <property type="protein sequence ID" value="GJT92509.1"/>
    <property type="molecule type" value="Genomic_DNA"/>
</dbReference>
<keyword evidence="1" id="KW-0472">Membrane</keyword>
<sequence length="127" mass="14309">MHGETRVQVLEDDLNDLKWTREEDGEVETLDPQVLLGSEVLEILYSTLLDLLLEYTFFVLGFPRFLLLGGVFLTTFARNGFLGGTTVVEVILVKGHLFPSIVKVRPVGFDLLALVKLFTPVEVNKSW</sequence>
<name>A0ABQ5HY80_9ASTR</name>
<dbReference type="Proteomes" id="UP001151760">
    <property type="component" value="Unassembled WGS sequence"/>
</dbReference>
<accession>A0ABQ5HY80</accession>
<proteinExistence type="predicted"/>
<keyword evidence="1" id="KW-0812">Transmembrane</keyword>
<gene>
    <name evidence="2" type="ORF">Tco_1081354</name>
</gene>
<reference evidence="2" key="2">
    <citation type="submission" date="2022-01" db="EMBL/GenBank/DDBJ databases">
        <authorList>
            <person name="Yamashiro T."/>
            <person name="Shiraishi A."/>
            <person name="Satake H."/>
            <person name="Nakayama K."/>
        </authorList>
    </citation>
    <scope>NUCLEOTIDE SEQUENCE</scope>
</reference>
<protein>
    <submittedName>
        <fullName evidence="2">Uncharacterized protein</fullName>
    </submittedName>
</protein>
<organism evidence="2 3">
    <name type="scientific">Tanacetum coccineum</name>
    <dbReference type="NCBI Taxonomy" id="301880"/>
    <lineage>
        <taxon>Eukaryota</taxon>
        <taxon>Viridiplantae</taxon>
        <taxon>Streptophyta</taxon>
        <taxon>Embryophyta</taxon>
        <taxon>Tracheophyta</taxon>
        <taxon>Spermatophyta</taxon>
        <taxon>Magnoliopsida</taxon>
        <taxon>eudicotyledons</taxon>
        <taxon>Gunneridae</taxon>
        <taxon>Pentapetalae</taxon>
        <taxon>asterids</taxon>
        <taxon>campanulids</taxon>
        <taxon>Asterales</taxon>
        <taxon>Asteraceae</taxon>
        <taxon>Asteroideae</taxon>
        <taxon>Anthemideae</taxon>
        <taxon>Anthemidinae</taxon>
        <taxon>Tanacetum</taxon>
    </lineage>
</organism>
<evidence type="ECO:0000256" key="1">
    <source>
        <dbReference type="SAM" id="Phobius"/>
    </source>
</evidence>
<comment type="caution">
    <text evidence="2">The sequence shown here is derived from an EMBL/GenBank/DDBJ whole genome shotgun (WGS) entry which is preliminary data.</text>
</comment>
<feature type="transmembrane region" description="Helical" evidence="1">
    <location>
        <begin position="55"/>
        <end position="76"/>
    </location>
</feature>
<evidence type="ECO:0000313" key="2">
    <source>
        <dbReference type="EMBL" id="GJT92509.1"/>
    </source>
</evidence>
<keyword evidence="1" id="KW-1133">Transmembrane helix</keyword>
<reference evidence="2" key="1">
    <citation type="journal article" date="2022" name="Int. J. Mol. Sci.">
        <title>Draft Genome of Tanacetum Coccineum: Genomic Comparison of Closely Related Tanacetum-Family Plants.</title>
        <authorList>
            <person name="Yamashiro T."/>
            <person name="Shiraishi A."/>
            <person name="Nakayama K."/>
            <person name="Satake H."/>
        </authorList>
    </citation>
    <scope>NUCLEOTIDE SEQUENCE</scope>
</reference>
<evidence type="ECO:0000313" key="3">
    <source>
        <dbReference type="Proteomes" id="UP001151760"/>
    </source>
</evidence>